<evidence type="ECO:0000256" key="1">
    <source>
        <dbReference type="SAM" id="MobiDB-lite"/>
    </source>
</evidence>
<feature type="compositionally biased region" description="Low complexity" evidence="1">
    <location>
        <begin position="756"/>
        <end position="776"/>
    </location>
</feature>
<evidence type="ECO:0000313" key="4">
    <source>
        <dbReference type="EnsemblMetazoa" id="CJA13064.1"/>
    </source>
</evidence>
<organism evidence="4 5">
    <name type="scientific">Caenorhabditis japonica</name>
    <dbReference type="NCBI Taxonomy" id="281687"/>
    <lineage>
        <taxon>Eukaryota</taxon>
        <taxon>Metazoa</taxon>
        <taxon>Ecdysozoa</taxon>
        <taxon>Nematoda</taxon>
        <taxon>Chromadorea</taxon>
        <taxon>Rhabditida</taxon>
        <taxon>Rhabditina</taxon>
        <taxon>Rhabditomorpha</taxon>
        <taxon>Rhabditoidea</taxon>
        <taxon>Rhabditidae</taxon>
        <taxon>Peloderinae</taxon>
        <taxon>Caenorhabditis</taxon>
    </lineage>
</organism>
<sequence length="983" mass="110240">MPKIHPKLALIDAENGQKIGEPQISEKVAIFTQILKNSNLRQNDVIFIYIPRSFDTILAIISCLKLGVAFTFCRENGEKYERFRTTVVFDGREARRIHENSDEKTDKICYVITTSGTTGARKQVAVPVDCIQRNIDDFCSLFSLTPSDTILFSTSLLFDPSIVELFLAFQTGSTLILTPDAFRSEPHRMQSAIEKYRPTVAQFTPTVLEMLPSLPSILSDNTSLRILLIGGSHFPLQLVRTARSSNNPTRVFNVYGVTEISCWATVFEVETDCDEVLIGLPIGGSTLEIEQHGELVIGGPRQCYVNGKKAQKHYTGDRVERVGEEAIRIVGRVDRVVKHRGVRICLDHLTTIALRQNPHLHTIHVIHHLNRHLIQFTVGPCTSSEATTSFLTLRIDANTIVNVTVVHVPVMPINSSGKVDEKALLEILENLKSFQSGFREVLENKFNISLEDEQILDSTFVELGLKSLLAAEISTFFDENIQGDVIRTLLDATTSIREFLRNFDGESKITIEENRDPEAILVKVQRRRQPRMKWAIDLKKCIDGNVLVVKPRAGQFIVYPYSQSPDNKGIIHTSLETGSKIEKAKREDCIRVNFGLLIMKSWIAFSDDPAHKTFDLNLAFADWYGSVDSSAFKDQILLYSSGKKRVFNSLIIVNDLKYKENGTQLFKVHELGFPIVGKDAEVDEFLQNMNSHEKSFKLRNSSSPLSSNPTITNGVYQESHNVSTHPGILSLHQVVQAQTNRNDNEMRSKTPTPILSSSSRPASATTTTTSYTNTTPLPAPMNRKSNMAIAMNFEPQNDQFVIWIFDAKQTAIMKLGTPGSLSIKLGSSFECIIGMEGENGRKNKVLQVVRKLDHRPFAIRPVSDNRFLEAEILVDLCSPNEKFNIWTLYTGVAVLNAPQVGSVTTADSIETPTGDCVTLQQLMRTYMGNQKAHEMIGYCRLEEQRVPRGMIDSTYVGADAVVQYAWRLYRVGGSVKLAQRRYV</sequence>
<dbReference type="GO" id="GO:0043041">
    <property type="term" value="P:amino acid activation for nonribosomal peptide biosynthetic process"/>
    <property type="evidence" value="ECO:0007669"/>
    <property type="project" value="TreeGrafter"/>
</dbReference>
<evidence type="ECO:0000259" key="2">
    <source>
        <dbReference type="Pfam" id="PF00501"/>
    </source>
</evidence>
<evidence type="ECO:0008006" key="6">
    <source>
        <dbReference type="Google" id="ProtNLM"/>
    </source>
</evidence>
<dbReference type="PROSITE" id="PS00012">
    <property type="entry name" value="PHOSPHOPANTETHEINE"/>
    <property type="match status" value="1"/>
</dbReference>
<feature type="domain" description="AMP-dependent synthetase/ligase" evidence="2">
    <location>
        <begin position="97"/>
        <end position="300"/>
    </location>
</feature>
<reference evidence="5" key="1">
    <citation type="submission" date="2010-08" db="EMBL/GenBank/DDBJ databases">
        <authorList>
            <consortium name="Caenorhabditis japonica Sequencing Consortium"/>
            <person name="Wilson R.K."/>
        </authorList>
    </citation>
    <scope>NUCLEOTIDE SEQUENCE [LARGE SCALE GENOMIC DNA]</scope>
    <source>
        <strain evidence="5">DF5081</strain>
    </source>
</reference>
<accession>A0A8R1DV12</accession>
<protein>
    <recommendedName>
        <fullName evidence="6">AMP-dependent synthetase/ligase domain-containing protein</fullName>
    </recommendedName>
</protein>
<dbReference type="Gene3D" id="3.40.50.12780">
    <property type="entry name" value="N-terminal domain of ligase-like"/>
    <property type="match status" value="1"/>
</dbReference>
<feature type="domain" description="RSD-2 N-terminal" evidence="3">
    <location>
        <begin position="605"/>
        <end position="694"/>
    </location>
</feature>
<evidence type="ECO:0000259" key="3">
    <source>
        <dbReference type="Pfam" id="PF07547"/>
    </source>
</evidence>
<keyword evidence="5" id="KW-1185">Reference proteome</keyword>
<dbReference type="SUPFAM" id="SSF56801">
    <property type="entry name" value="Acetyl-CoA synthetase-like"/>
    <property type="match status" value="1"/>
</dbReference>
<dbReference type="InterPro" id="IPR011508">
    <property type="entry name" value="RSD-2_N"/>
</dbReference>
<feature type="region of interest" description="Disordered" evidence="1">
    <location>
        <begin position="739"/>
        <end position="779"/>
    </location>
</feature>
<dbReference type="InterPro" id="IPR052091">
    <property type="entry name" value="Beta-ala_Activ/Resist"/>
</dbReference>
<dbReference type="PANTHER" id="PTHR44394">
    <property type="entry name" value="BETA-ALANINE-ACTIVATING ENZYME"/>
    <property type="match status" value="1"/>
</dbReference>
<dbReference type="InterPro" id="IPR006162">
    <property type="entry name" value="Ppantetheine_attach_site"/>
</dbReference>
<proteinExistence type="predicted"/>
<dbReference type="EnsemblMetazoa" id="CJA13064.1">
    <property type="protein sequence ID" value="CJA13064.1"/>
    <property type="gene ID" value="WBGene00132268"/>
</dbReference>
<dbReference type="InterPro" id="IPR042099">
    <property type="entry name" value="ANL_N_sf"/>
</dbReference>
<dbReference type="Pfam" id="PF07547">
    <property type="entry name" value="RSD-2"/>
    <property type="match status" value="1"/>
</dbReference>
<reference evidence="4" key="2">
    <citation type="submission" date="2022-06" db="UniProtKB">
        <authorList>
            <consortium name="EnsemblMetazoa"/>
        </authorList>
    </citation>
    <scope>IDENTIFICATION</scope>
    <source>
        <strain evidence="4">DF5081</strain>
    </source>
</reference>
<dbReference type="Proteomes" id="UP000005237">
    <property type="component" value="Unassembled WGS sequence"/>
</dbReference>
<dbReference type="Pfam" id="PF00501">
    <property type="entry name" value="AMP-binding"/>
    <property type="match status" value="1"/>
</dbReference>
<dbReference type="AlphaFoldDB" id="A0A8R1DV12"/>
<dbReference type="PANTHER" id="PTHR44394:SF1">
    <property type="entry name" value="BETA-ALANINE-ACTIVATING ENZYME"/>
    <property type="match status" value="1"/>
</dbReference>
<evidence type="ECO:0000313" key="5">
    <source>
        <dbReference type="Proteomes" id="UP000005237"/>
    </source>
</evidence>
<name>A0A8R1DV12_CAEJA</name>
<dbReference type="InterPro" id="IPR000873">
    <property type="entry name" value="AMP-dep_synth/lig_dom"/>
</dbReference>